<protein>
    <submittedName>
        <fullName evidence="1">Uncharacterized protein</fullName>
    </submittedName>
</protein>
<evidence type="ECO:0000313" key="2">
    <source>
        <dbReference type="Proteomes" id="UP000014540"/>
    </source>
</evidence>
<dbReference type="AlphaFoldDB" id="S3V0N9"/>
<name>S3V0N9_9LEPT</name>
<dbReference type="Proteomes" id="UP000014540">
    <property type="component" value="Unassembled WGS sequence"/>
</dbReference>
<gene>
    <name evidence="1" type="ORF">LEP1GSC058_3068</name>
</gene>
<dbReference type="EMBL" id="AKWZ02000010">
    <property type="protein sequence ID" value="EPG74174.1"/>
    <property type="molecule type" value="Genomic_DNA"/>
</dbReference>
<accession>S3V0N9</accession>
<comment type="caution">
    <text evidence="1">The sequence shown here is derived from an EMBL/GenBank/DDBJ whole genome shotgun (WGS) entry which is preliminary data.</text>
</comment>
<organism evidence="1 2">
    <name type="scientific">Leptospira fainei serovar Hurstbridge str. BUT 6</name>
    <dbReference type="NCBI Taxonomy" id="1193011"/>
    <lineage>
        <taxon>Bacteria</taxon>
        <taxon>Pseudomonadati</taxon>
        <taxon>Spirochaetota</taxon>
        <taxon>Spirochaetia</taxon>
        <taxon>Leptospirales</taxon>
        <taxon>Leptospiraceae</taxon>
        <taxon>Leptospira</taxon>
    </lineage>
</organism>
<dbReference type="STRING" id="1193011.LEP1GSC058_3068"/>
<sequence>MNAYFPFYLGRKERKGIFVNDEEPFARTLSEKINESDSV</sequence>
<reference evidence="1" key="1">
    <citation type="submission" date="2013-04" db="EMBL/GenBank/DDBJ databases">
        <authorList>
            <person name="Harkins D.M."/>
            <person name="Durkin A.S."/>
            <person name="Selengut J.D."/>
            <person name="Sanka R."/>
            <person name="DePew J."/>
            <person name="Purushe J."/>
            <person name="Ahmed A."/>
            <person name="van der Linden H."/>
            <person name="Goris M.G.A."/>
            <person name="Hartskeerl R.A."/>
            <person name="Vinetz J.M."/>
            <person name="Sutton G.G."/>
            <person name="Nelson W.C."/>
            <person name="Fouts D.E."/>
        </authorList>
    </citation>
    <scope>NUCLEOTIDE SEQUENCE [LARGE SCALE GENOMIC DNA]</scope>
    <source>
        <strain evidence="1">BUT 6</strain>
    </source>
</reference>
<proteinExistence type="predicted"/>
<keyword evidence="2" id="KW-1185">Reference proteome</keyword>
<evidence type="ECO:0000313" key="1">
    <source>
        <dbReference type="EMBL" id="EPG74174.1"/>
    </source>
</evidence>